<organism evidence="12 13">
    <name type="scientific">Fructobacillus fructosus</name>
    <dbReference type="NCBI Taxonomy" id="1631"/>
    <lineage>
        <taxon>Bacteria</taxon>
        <taxon>Bacillati</taxon>
        <taxon>Bacillota</taxon>
        <taxon>Bacilli</taxon>
        <taxon>Lactobacillales</taxon>
        <taxon>Lactobacillaceae</taxon>
        <taxon>Fructobacillus</taxon>
    </lineage>
</organism>
<evidence type="ECO:0000259" key="11">
    <source>
        <dbReference type="PROSITE" id="PS50989"/>
    </source>
</evidence>
<evidence type="ECO:0000256" key="8">
    <source>
        <dbReference type="ARBA" id="ARBA00023098"/>
    </source>
</evidence>
<keyword evidence="4 12" id="KW-0808">Transferase</keyword>
<dbReference type="NCBIfam" id="NF041504">
    <property type="entry name" value="AccA_sub"/>
    <property type="match status" value="1"/>
</dbReference>
<dbReference type="GO" id="GO:0003989">
    <property type="term" value="F:acetyl-CoA carboxylase activity"/>
    <property type="evidence" value="ECO:0007669"/>
    <property type="project" value="UniProtKB-EC"/>
</dbReference>
<evidence type="ECO:0000256" key="3">
    <source>
        <dbReference type="ARBA" id="ARBA00022516"/>
    </source>
</evidence>
<dbReference type="EMBL" id="CAUZLR010000002">
    <property type="protein sequence ID" value="CAK1233239.1"/>
    <property type="molecule type" value="Genomic_DNA"/>
</dbReference>
<dbReference type="EC" id="2.1.3.15" evidence="2"/>
<dbReference type="Pfam" id="PF03255">
    <property type="entry name" value="ACCA"/>
    <property type="match status" value="1"/>
</dbReference>
<dbReference type="PANTHER" id="PTHR42853">
    <property type="entry name" value="ACETYL-COENZYME A CARBOXYLASE CARBOXYL TRANSFERASE SUBUNIT ALPHA"/>
    <property type="match status" value="1"/>
</dbReference>
<protein>
    <recommendedName>
        <fullName evidence="2">acetyl-CoA carboxytransferase</fullName>
        <ecNumber evidence="2">2.1.3.15</ecNumber>
    </recommendedName>
</protein>
<evidence type="ECO:0000256" key="6">
    <source>
        <dbReference type="ARBA" id="ARBA00022832"/>
    </source>
</evidence>
<dbReference type="SUPFAM" id="SSF52096">
    <property type="entry name" value="ClpP/crotonase"/>
    <property type="match status" value="1"/>
</dbReference>
<dbReference type="PROSITE" id="PS50989">
    <property type="entry name" value="COA_CT_CTER"/>
    <property type="match status" value="1"/>
</dbReference>
<dbReference type="PANTHER" id="PTHR42853:SF3">
    <property type="entry name" value="ACETYL-COENZYME A CARBOXYLASE CARBOXYL TRANSFERASE SUBUNIT ALPHA, CHLOROPLASTIC"/>
    <property type="match status" value="1"/>
</dbReference>
<name>A0ABM9MQM3_9LACO</name>
<comment type="caution">
    <text evidence="12">The sequence shown here is derived from an EMBL/GenBank/DDBJ whole genome shotgun (WGS) entry which is preliminary data.</text>
</comment>
<dbReference type="GO" id="GO:0016740">
    <property type="term" value="F:transferase activity"/>
    <property type="evidence" value="ECO:0007669"/>
    <property type="project" value="UniProtKB-KW"/>
</dbReference>
<evidence type="ECO:0000256" key="7">
    <source>
        <dbReference type="ARBA" id="ARBA00022840"/>
    </source>
</evidence>
<gene>
    <name evidence="12" type="ORF">R54839_PPFHFPJH_00539</name>
</gene>
<keyword evidence="6" id="KW-0276">Fatty acid metabolism</keyword>
<sequence length="265" mass="29486">MFEFVKTIFKKDVNPAEVVKKSREDRFLARELINGLVYDFIEFHGDRLSADDTSVIGGIGRLKGRPVTIIAIDKGVDIHDKLSKRNGSPQPWGYRKAQRLMKQAAKFNRPIITLINTPGAFPGMEAEAQGQGEAIAQSILESMKLTVPMIAIIYGEGGSGGALALATADQVWMFENATYSILSPEGFASILWKDAKRSEEAAAIMGITPADLLEKHVIDQIIPEGRHHAKIFEGMQEKLVEEFDAMQALPKRELIESRRARYRAF</sequence>
<feature type="domain" description="CoA carboxyltransferase C-terminal" evidence="11">
    <location>
        <begin position="11"/>
        <end position="245"/>
    </location>
</feature>
<evidence type="ECO:0000256" key="4">
    <source>
        <dbReference type="ARBA" id="ARBA00022679"/>
    </source>
</evidence>
<keyword evidence="8" id="KW-0443">Lipid metabolism</keyword>
<evidence type="ECO:0000256" key="2">
    <source>
        <dbReference type="ARBA" id="ARBA00011883"/>
    </source>
</evidence>
<evidence type="ECO:0000256" key="1">
    <source>
        <dbReference type="ARBA" id="ARBA00004956"/>
    </source>
</evidence>
<keyword evidence="5" id="KW-0547">Nucleotide-binding</keyword>
<keyword evidence="12" id="KW-0436">Ligase</keyword>
<dbReference type="InterPro" id="IPR001095">
    <property type="entry name" value="Acetyl_CoA_COase_a_su"/>
</dbReference>
<dbReference type="Gene3D" id="3.90.226.10">
    <property type="entry name" value="2-enoyl-CoA Hydratase, Chain A, domain 1"/>
    <property type="match status" value="1"/>
</dbReference>
<keyword evidence="3" id="KW-0444">Lipid biosynthesis</keyword>
<keyword evidence="13" id="KW-1185">Reference proteome</keyword>
<evidence type="ECO:0000256" key="5">
    <source>
        <dbReference type="ARBA" id="ARBA00022741"/>
    </source>
</evidence>
<evidence type="ECO:0000256" key="9">
    <source>
        <dbReference type="ARBA" id="ARBA00023160"/>
    </source>
</evidence>
<accession>A0ABM9MQM3</accession>
<dbReference type="RefSeq" id="WP_338345970.1">
    <property type="nucleotide sequence ID" value="NZ_CAUZLR010000002.1"/>
</dbReference>
<reference evidence="12 13" key="1">
    <citation type="submission" date="2023-10" db="EMBL/GenBank/DDBJ databases">
        <authorList>
            <person name="Botero Cardona J."/>
        </authorList>
    </citation>
    <scope>NUCLEOTIDE SEQUENCE [LARGE SCALE GENOMIC DNA]</scope>
    <source>
        <strain evidence="12 13">R-54839</strain>
    </source>
</reference>
<dbReference type="PRINTS" id="PR01069">
    <property type="entry name" value="ACCCTRFRASEA"/>
</dbReference>
<evidence type="ECO:0000313" key="13">
    <source>
        <dbReference type="Proteomes" id="UP001314261"/>
    </source>
</evidence>
<comment type="pathway">
    <text evidence="1">Lipid metabolism; malonyl-CoA biosynthesis; malonyl-CoA from acetyl-CoA: step 1/1.</text>
</comment>
<dbReference type="Proteomes" id="UP001314261">
    <property type="component" value="Unassembled WGS sequence"/>
</dbReference>
<evidence type="ECO:0000256" key="10">
    <source>
        <dbReference type="ARBA" id="ARBA00049152"/>
    </source>
</evidence>
<proteinExistence type="predicted"/>
<keyword evidence="9" id="KW-0275">Fatty acid biosynthesis</keyword>
<evidence type="ECO:0000313" key="12">
    <source>
        <dbReference type="EMBL" id="CAK1233239.1"/>
    </source>
</evidence>
<dbReference type="InterPro" id="IPR011763">
    <property type="entry name" value="COA_CT_C"/>
</dbReference>
<keyword evidence="7" id="KW-0067">ATP-binding</keyword>
<dbReference type="InterPro" id="IPR029045">
    <property type="entry name" value="ClpP/crotonase-like_dom_sf"/>
</dbReference>
<comment type="catalytic activity">
    <reaction evidence="10">
        <text>N(6)-carboxybiotinyl-L-lysyl-[protein] + acetyl-CoA = N(6)-biotinyl-L-lysyl-[protein] + malonyl-CoA</text>
        <dbReference type="Rhea" id="RHEA:54728"/>
        <dbReference type="Rhea" id="RHEA-COMP:10505"/>
        <dbReference type="Rhea" id="RHEA-COMP:10506"/>
        <dbReference type="ChEBI" id="CHEBI:57288"/>
        <dbReference type="ChEBI" id="CHEBI:57384"/>
        <dbReference type="ChEBI" id="CHEBI:83144"/>
        <dbReference type="ChEBI" id="CHEBI:83145"/>
        <dbReference type="EC" id="2.1.3.15"/>
    </reaction>
</comment>